<dbReference type="EMBL" id="SFBH01000150">
    <property type="protein sequence ID" value="TRU31784.1"/>
    <property type="molecule type" value="Genomic_DNA"/>
</dbReference>
<name>A0A552EBE5_MICAE</name>
<proteinExistence type="predicted"/>
<organism evidence="1 2">
    <name type="scientific">Microcystis aeruginosa Ma_MB_F_20061100_S20D</name>
    <dbReference type="NCBI Taxonomy" id="2486253"/>
    <lineage>
        <taxon>Bacteria</taxon>
        <taxon>Bacillati</taxon>
        <taxon>Cyanobacteriota</taxon>
        <taxon>Cyanophyceae</taxon>
        <taxon>Oscillatoriophycideae</taxon>
        <taxon>Chroococcales</taxon>
        <taxon>Microcystaceae</taxon>
        <taxon>Microcystis</taxon>
    </lineage>
</organism>
<accession>A0A552EBE5</accession>
<reference evidence="1 2" key="1">
    <citation type="submission" date="2019-01" db="EMBL/GenBank/DDBJ databases">
        <title>Coherence of Microcystis species and biogeography revealed through population genomics.</title>
        <authorList>
            <person name="Perez-Carrascal O.M."/>
            <person name="Terrat Y."/>
            <person name="Giani A."/>
            <person name="Fortin N."/>
            <person name="Tromas N."/>
            <person name="Shapiro B.J."/>
        </authorList>
    </citation>
    <scope>NUCLEOTIDE SEQUENCE [LARGE SCALE GENOMIC DNA]</scope>
    <source>
        <strain evidence="1">Ma_MB_F_20061100_S20D</strain>
    </source>
</reference>
<dbReference type="Proteomes" id="UP000315113">
    <property type="component" value="Unassembled WGS sequence"/>
</dbReference>
<protein>
    <submittedName>
        <fullName evidence="1">Uncharacterized protein</fullName>
    </submittedName>
</protein>
<sequence>MILTQLVKFGSLIFCVISRSERVATSLTYYRSDQSSCPLCLEWFLPLPRQQDCILKYILASKPKIESIHKINLTTASSPKTNRNPWLRSPLILLNQ</sequence>
<evidence type="ECO:0000313" key="1">
    <source>
        <dbReference type="EMBL" id="TRU31784.1"/>
    </source>
</evidence>
<evidence type="ECO:0000313" key="2">
    <source>
        <dbReference type="Proteomes" id="UP000315113"/>
    </source>
</evidence>
<gene>
    <name evidence="1" type="ORF">EWV78_19845</name>
</gene>
<dbReference type="AlphaFoldDB" id="A0A552EBE5"/>
<comment type="caution">
    <text evidence="1">The sequence shown here is derived from an EMBL/GenBank/DDBJ whole genome shotgun (WGS) entry which is preliminary data.</text>
</comment>